<organism evidence="2 3">
    <name type="scientific">Nonomuraea recticatena</name>
    <dbReference type="NCBI Taxonomy" id="46178"/>
    <lineage>
        <taxon>Bacteria</taxon>
        <taxon>Bacillati</taxon>
        <taxon>Actinomycetota</taxon>
        <taxon>Actinomycetes</taxon>
        <taxon>Streptosporangiales</taxon>
        <taxon>Streptosporangiaceae</taxon>
        <taxon>Nonomuraea</taxon>
    </lineage>
</organism>
<dbReference type="Proteomes" id="UP001501666">
    <property type="component" value="Unassembled WGS sequence"/>
</dbReference>
<dbReference type="EMBL" id="BAAATE010000013">
    <property type="protein sequence ID" value="GAA2670109.1"/>
    <property type="molecule type" value="Genomic_DNA"/>
</dbReference>
<comment type="caution">
    <text evidence="2">The sequence shown here is derived from an EMBL/GenBank/DDBJ whole genome shotgun (WGS) entry which is preliminary data.</text>
</comment>
<evidence type="ECO:0000313" key="2">
    <source>
        <dbReference type="EMBL" id="GAA2670109.1"/>
    </source>
</evidence>
<sequence>MPSKSAIGCLLAVVAAAFTLTAVDAVSLPQSARAASAHAASAPDGRITRSEVLARAQNWVNRNVQYNLTRYPSTLVTDVEGDNKYGPDCSGLVSMAWHITANSGKGGNSTDDFAGWSGKVTLGSLHDLLPGDAILRDGHIELFARWKNESDHSKGAWTYSLNGTVEDDGDYQEDWAKGPSANSHGQVGDESWSSMQNYTPIRYKNIVDDVTHVVALGVNGEIYHTMRRADGSWQSAGNVEGQAGTLPGAVTGVASAVVSGELHVLATANDEIFHVARRVGGSWSAWGRVEGQAGEVGAPTSIAAASIDGELEILAVAGGVLRHTGRNADGSWSGWGNVEGQAGEIGAPVSIGATGVGGTLHVVAAAAGVVRHVTQRADGSWSSWGNVEGQAGEVGNPTSVAVTATGGVLEILASAEGVLRHAGRHTDGSWSSWGNVEGQAGELGTPVSVGAASAGNGVLHVLAVNSAGTPYHATQSPGGSWSGWGNIDRQADYPVTIQKISGS</sequence>
<protein>
    <submittedName>
        <fullName evidence="2">Uncharacterized protein</fullName>
    </submittedName>
</protein>
<accession>A0ABP6EQ07</accession>
<feature type="chain" id="PRO_5047083338" evidence="1">
    <location>
        <begin position="26"/>
        <end position="503"/>
    </location>
</feature>
<dbReference type="Gene3D" id="3.90.1720.10">
    <property type="entry name" value="endopeptidase domain like (from Nostoc punctiforme)"/>
    <property type="match status" value="1"/>
</dbReference>
<evidence type="ECO:0000256" key="1">
    <source>
        <dbReference type="SAM" id="SignalP"/>
    </source>
</evidence>
<evidence type="ECO:0000313" key="3">
    <source>
        <dbReference type="Proteomes" id="UP001501666"/>
    </source>
</evidence>
<proteinExistence type="predicted"/>
<gene>
    <name evidence="2" type="ORF">GCM10010412_048910</name>
</gene>
<name>A0ABP6EQ07_9ACTN</name>
<reference evidence="3" key="1">
    <citation type="journal article" date="2019" name="Int. J. Syst. Evol. Microbiol.">
        <title>The Global Catalogue of Microorganisms (GCM) 10K type strain sequencing project: providing services to taxonomists for standard genome sequencing and annotation.</title>
        <authorList>
            <consortium name="The Broad Institute Genomics Platform"/>
            <consortium name="The Broad Institute Genome Sequencing Center for Infectious Disease"/>
            <person name="Wu L."/>
            <person name="Ma J."/>
        </authorList>
    </citation>
    <scope>NUCLEOTIDE SEQUENCE [LARGE SCALE GENOMIC DNA]</scope>
    <source>
        <strain evidence="3">JCM 6835</strain>
    </source>
</reference>
<dbReference type="SUPFAM" id="SSF89372">
    <property type="entry name" value="Fucose-specific lectin"/>
    <property type="match status" value="2"/>
</dbReference>
<keyword evidence="1" id="KW-0732">Signal</keyword>
<feature type="signal peptide" evidence="1">
    <location>
        <begin position="1"/>
        <end position="25"/>
    </location>
</feature>
<keyword evidence="3" id="KW-1185">Reference proteome</keyword>